<evidence type="ECO:0000313" key="2">
    <source>
        <dbReference type="EMBL" id="GAC67464.1"/>
    </source>
</evidence>
<protein>
    <recommendedName>
        <fullName evidence="1">Rho termination factor-like N-terminal domain-containing protein</fullName>
    </recommendedName>
</protein>
<feature type="domain" description="Rho termination factor-like N-terminal" evidence="1">
    <location>
        <begin position="579"/>
        <end position="617"/>
    </location>
</feature>
<dbReference type="Proteomes" id="UP000011666">
    <property type="component" value="Unassembled WGS sequence"/>
</dbReference>
<dbReference type="Pfam" id="PF07498">
    <property type="entry name" value="Rho_N"/>
    <property type="match status" value="1"/>
</dbReference>
<dbReference type="InterPro" id="IPR011112">
    <property type="entry name" value="Rho-like_N"/>
</dbReference>
<accession>M0QG90</accession>
<proteinExistence type="predicted"/>
<evidence type="ECO:0000259" key="1">
    <source>
        <dbReference type="SMART" id="SM00959"/>
    </source>
</evidence>
<gene>
    <name evidence="2" type="ORF">GS4_08_00480</name>
</gene>
<comment type="caution">
    <text evidence="2">The sequence shown here is derived from an EMBL/GenBank/DDBJ whole genome shotgun (WGS) entry which is preliminary data.</text>
</comment>
<dbReference type="EMBL" id="BANX01000008">
    <property type="protein sequence ID" value="GAC67464.1"/>
    <property type="molecule type" value="Genomic_DNA"/>
</dbReference>
<dbReference type="Gene3D" id="1.10.720.10">
    <property type="match status" value="1"/>
</dbReference>
<dbReference type="RefSeq" id="WP_007618686.1">
    <property type="nucleotide sequence ID" value="NZ_BANX01000008.1"/>
</dbReference>
<sequence>MARVPWGDLEGDDVERFVAALILLDHPDGSRVTPAQGDSGVDIKVPNGDGFDVYQVKKYTSALTSSQATEVQKSWDRVNHDFGANNIIKRWFLVMPWDPTEARENWLSQLTTSANFPVKWWGKAHLDGMCSRHLNLVRLFFEDGAERINELLTNLVALSGDVGSSGLDVFATRYIGLQQELDKLSPFYRYRLEVVPANEVQPIESIRDRPVFTAEEGLENYRKISADSFIRTSVSAISVEAEAFNPTPMMVNLRLEDSPDVRAFLDFGVAPDSPVAGEVVDAVMPPGLTAPDGPVEVGLTDLIVPNSWENLELLMTTINRGEGVDDDSSALELSSFVTTEGAIGKQMVGSSGAVGVMLTFRRHPAGYILDTWAKQIAGEAPHHVLPSLMFASRLWSGGQQVEIRVPNGPSVIPPTPVAEDARLADSAQDWTEIVQNLIAVQRWTPVPLKVPHRGDGAEVTLLRRAAELTASDEPVSRSWDSLRIVQHHPDVPMAGEWELLAFSGISISLDGREIDLDVTVQQHCERVEAIEAGPGYVVVRPVGDAPVRELMVEPKPDRDGRVVARPLTEQAAGTGGVRDLQERTVIELRDLAKTLGLSGYSGLRKLELVELIRSARE</sequence>
<evidence type="ECO:0000313" key="3">
    <source>
        <dbReference type="Proteomes" id="UP000011666"/>
    </source>
</evidence>
<keyword evidence="3" id="KW-1185">Reference proteome</keyword>
<name>M0QG90_9ACTN</name>
<organism evidence="2 3">
    <name type="scientific">Gordonia soli NBRC 108243</name>
    <dbReference type="NCBI Taxonomy" id="1223545"/>
    <lineage>
        <taxon>Bacteria</taxon>
        <taxon>Bacillati</taxon>
        <taxon>Actinomycetota</taxon>
        <taxon>Actinomycetes</taxon>
        <taxon>Mycobacteriales</taxon>
        <taxon>Gordoniaceae</taxon>
        <taxon>Gordonia</taxon>
    </lineage>
</organism>
<dbReference type="STRING" id="1223545.GS4_08_00480"/>
<dbReference type="eggNOG" id="ENOG503347U">
    <property type="taxonomic scope" value="Bacteria"/>
</dbReference>
<dbReference type="SMART" id="SM00959">
    <property type="entry name" value="Rho_N"/>
    <property type="match status" value="1"/>
</dbReference>
<dbReference type="AlphaFoldDB" id="M0QG90"/>
<reference evidence="2 3" key="1">
    <citation type="submission" date="2013-01" db="EMBL/GenBank/DDBJ databases">
        <title>Whole genome shotgun sequence of Gordonia soli NBRC 108243.</title>
        <authorList>
            <person name="Isaki-Nakamura S."/>
            <person name="Hosoyama A."/>
            <person name="Tsuchikane K."/>
            <person name="Ando Y."/>
            <person name="Baba S."/>
            <person name="Ohji S."/>
            <person name="Hamada M."/>
            <person name="Tamura T."/>
            <person name="Yamazoe A."/>
            <person name="Yamazaki S."/>
            <person name="Fujita N."/>
        </authorList>
    </citation>
    <scope>NUCLEOTIDE SEQUENCE [LARGE SCALE GENOMIC DNA]</scope>
    <source>
        <strain evidence="2 3">NBRC 108243</strain>
    </source>
</reference>
<dbReference type="GO" id="GO:0006353">
    <property type="term" value="P:DNA-templated transcription termination"/>
    <property type="evidence" value="ECO:0007669"/>
    <property type="project" value="InterPro"/>
</dbReference>